<dbReference type="Proteomes" id="UP000006727">
    <property type="component" value="Chromosome 4"/>
</dbReference>
<evidence type="ECO:0000256" key="3">
    <source>
        <dbReference type="ARBA" id="ARBA00024378"/>
    </source>
</evidence>
<keyword evidence="1" id="KW-0112">Calmodulin-binding</keyword>
<organism evidence="6 7">
    <name type="scientific">Physcomitrium patens</name>
    <name type="common">Spreading-leaved earth moss</name>
    <name type="synonym">Physcomitrella patens</name>
    <dbReference type="NCBI Taxonomy" id="3218"/>
    <lineage>
        <taxon>Eukaryota</taxon>
        <taxon>Viridiplantae</taxon>
        <taxon>Streptophyta</taxon>
        <taxon>Embryophyta</taxon>
        <taxon>Bryophyta</taxon>
        <taxon>Bryophytina</taxon>
        <taxon>Bryopsida</taxon>
        <taxon>Funariidae</taxon>
        <taxon>Funariales</taxon>
        <taxon>Funariaceae</taxon>
        <taxon>Physcomitrium</taxon>
    </lineage>
</organism>
<dbReference type="Pfam" id="PF13178">
    <property type="entry name" value="DUF4005"/>
    <property type="match status" value="1"/>
</dbReference>
<dbReference type="FunCoup" id="A0A7I4DT07">
    <property type="interactions" value="493"/>
</dbReference>
<evidence type="ECO:0000259" key="5">
    <source>
        <dbReference type="Pfam" id="PF13178"/>
    </source>
</evidence>
<name>A0A7I4DT07_PHYPA</name>
<proteinExistence type="inferred from homology"/>
<dbReference type="InterPro" id="IPR000048">
    <property type="entry name" value="IQ_motif_EF-hand-BS"/>
</dbReference>
<feature type="compositionally biased region" description="Basic and acidic residues" evidence="4">
    <location>
        <begin position="18"/>
        <end position="31"/>
    </location>
</feature>
<feature type="region of interest" description="Disordered" evidence="4">
    <location>
        <begin position="357"/>
        <end position="539"/>
    </location>
</feature>
<dbReference type="AlphaFoldDB" id="A0A7I4DT07"/>
<dbReference type="PANTHER" id="PTHR32295">
    <property type="entry name" value="IQ-DOMAIN 5-RELATED"/>
    <property type="match status" value="1"/>
</dbReference>
<feature type="compositionally biased region" description="Polar residues" evidence="4">
    <location>
        <begin position="409"/>
        <end position="420"/>
    </location>
</feature>
<dbReference type="InParanoid" id="A0A7I4DT07"/>
<reference evidence="6 7" key="2">
    <citation type="journal article" date="2018" name="Plant J.">
        <title>The Physcomitrella patens chromosome-scale assembly reveals moss genome structure and evolution.</title>
        <authorList>
            <person name="Lang D."/>
            <person name="Ullrich K.K."/>
            <person name="Murat F."/>
            <person name="Fuchs J."/>
            <person name="Jenkins J."/>
            <person name="Haas F.B."/>
            <person name="Piednoel M."/>
            <person name="Gundlach H."/>
            <person name="Van Bel M."/>
            <person name="Meyberg R."/>
            <person name="Vives C."/>
            <person name="Morata J."/>
            <person name="Symeonidi A."/>
            <person name="Hiss M."/>
            <person name="Muchero W."/>
            <person name="Kamisugi Y."/>
            <person name="Saleh O."/>
            <person name="Blanc G."/>
            <person name="Decker E.L."/>
            <person name="van Gessel N."/>
            <person name="Grimwood J."/>
            <person name="Hayes R.D."/>
            <person name="Graham S.W."/>
            <person name="Gunter L.E."/>
            <person name="McDaniel S.F."/>
            <person name="Hoernstein S.N.W."/>
            <person name="Larsson A."/>
            <person name="Li F.W."/>
            <person name="Perroud P.F."/>
            <person name="Phillips J."/>
            <person name="Ranjan P."/>
            <person name="Rokshar D.S."/>
            <person name="Rothfels C.J."/>
            <person name="Schneider L."/>
            <person name="Shu S."/>
            <person name="Stevenson D.W."/>
            <person name="Thummler F."/>
            <person name="Tillich M."/>
            <person name="Villarreal Aguilar J.C."/>
            <person name="Widiez T."/>
            <person name="Wong G.K."/>
            <person name="Wymore A."/>
            <person name="Zhang Y."/>
            <person name="Zimmer A.D."/>
            <person name="Quatrano R.S."/>
            <person name="Mayer K.F.X."/>
            <person name="Goodstein D."/>
            <person name="Casacuberta J.M."/>
            <person name="Vandepoele K."/>
            <person name="Reski R."/>
            <person name="Cuming A.C."/>
            <person name="Tuskan G.A."/>
            <person name="Maumus F."/>
            <person name="Salse J."/>
            <person name="Schmutz J."/>
            <person name="Rensing S.A."/>
        </authorList>
    </citation>
    <scope>NUCLEOTIDE SEQUENCE [LARGE SCALE GENOMIC DNA]</scope>
    <source>
        <strain evidence="6 7">cv. Gransden 2004</strain>
    </source>
</reference>
<dbReference type="Pfam" id="PF00612">
    <property type="entry name" value="IQ"/>
    <property type="match status" value="1"/>
</dbReference>
<feature type="region of interest" description="Disordered" evidence="4">
    <location>
        <begin position="588"/>
        <end position="610"/>
    </location>
</feature>
<accession>A0A7I4DT07</accession>
<comment type="similarity">
    <text evidence="2">Belongs to the IQD family.</text>
</comment>
<reference evidence="6" key="3">
    <citation type="submission" date="2020-12" db="UniProtKB">
        <authorList>
            <consortium name="EnsemblPlants"/>
        </authorList>
    </citation>
    <scope>IDENTIFICATION</scope>
</reference>
<feature type="domain" description="DUF4005" evidence="5">
    <location>
        <begin position="415"/>
        <end position="496"/>
    </location>
</feature>
<evidence type="ECO:0000256" key="4">
    <source>
        <dbReference type="SAM" id="MobiDB-lite"/>
    </source>
</evidence>
<sequence length="610" mass="68321">MGKKSKWFSAVKKAFRSPSKDNVKTTPRDLDLVGDLPPIEARSRNRRRWSFGKSSHQPSATEYAKENSTENTAEECRKQVSLKTPDPATRASRRASTPVRRINALSVYLSPEERAAIRIQTAFRAYLARRALRALKGLVRLQALVRGHTVRRQATITLRCMQALVRVQARVRARRVRMSEEGRAVQKQLWERRQLESRPRKSLDGGWNDSTQTMQEEQVKLLNKQEAAMKRERALAYAFSHQASQLFINCEPDKPHWGWSWLERWMAARPWENRIFDNNAVSKDIFESFSVKSADLDAVHKKLEVCDPRLTKQSSMYNKQRHVSAQNGAVRSESYSSNGPCMSASHFNACSHSHGNNHFSPSTMQRTTSQGALHSPATPSSGQKSTPVMIRSASPRNIIRREELEEAGSTVSTTARSTPSGLRFGTRYSQAGSIRDDESLASSPSVPNYMQATQSARAKVRSHSQPKQRPMTPEKDGSWGSAKKRLSFPISENLISNSGPMMKPFRPSAYPQRSPSLKLGVRSERSVSSVGNDSQNGGDGLSESKLFAHILGIKVPYGISYLVPPGWAPKTANSLTNRFLLRREGCTASGRRPSYSPAHNTTHHLPTMID</sequence>
<dbReference type="InterPro" id="IPR025064">
    <property type="entry name" value="DUF4005"/>
</dbReference>
<protein>
    <recommendedName>
        <fullName evidence="5">DUF4005 domain-containing protein</fullName>
    </recommendedName>
</protein>
<evidence type="ECO:0000313" key="6">
    <source>
        <dbReference type="EnsemblPlants" id="Pp3c4_23600V3.3"/>
    </source>
</evidence>
<feature type="compositionally biased region" description="Polar residues" evidence="4">
    <location>
        <begin position="440"/>
        <end position="456"/>
    </location>
</feature>
<dbReference type="GO" id="GO:0005516">
    <property type="term" value="F:calmodulin binding"/>
    <property type="evidence" value="ECO:0007669"/>
    <property type="project" value="UniProtKB-KW"/>
</dbReference>
<comment type="subunit">
    <text evidence="3">Binds to multiple calmodulin (CaM) in the presence of Ca(2+) and CaM-like proteins.</text>
</comment>
<dbReference type="SMART" id="SM00015">
    <property type="entry name" value="IQ"/>
    <property type="match status" value="2"/>
</dbReference>
<feature type="compositionally biased region" description="Basic and acidic residues" evidence="4">
    <location>
        <begin position="63"/>
        <end position="78"/>
    </location>
</feature>
<dbReference type="EnsemblPlants" id="Pp3c4_23600V3.3">
    <property type="protein sequence ID" value="Pp3c4_23600V3.3"/>
    <property type="gene ID" value="Pp3c4_23600"/>
</dbReference>
<dbReference type="Gramene" id="Pp3c4_23600V3.3">
    <property type="protein sequence ID" value="Pp3c4_23600V3.3"/>
    <property type="gene ID" value="Pp3c4_23600"/>
</dbReference>
<dbReference type="PANTHER" id="PTHR32295:SF6">
    <property type="entry name" value="PROTEIN IQ-DOMAIN 18"/>
    <property type="match status" value="1"/>
</dbReference>
<feature type="region of interest" description="Disordered" evidence="4">
    <location>
        <begin position="1"/>
        <end position="96"/>
    </location>
</feature>
<dbReference type="PROSITE" id="PS50096">
    <property type="entry name" value="IQ"/>
    <property type="match status" value="2"/>
</dbReference>
<reference evidence="6 7" key="1">
    <citation type="journal article" date="2008" name="Science">
        <title>The Physcomitrella genome reveals evolutionary insights into the conquest of land by plants.</title>
        <authorList>
            <person name="Rensing S."/>
            <person name="Lang D."/>
            <person name="Zimmer A."/>
            <person name="Terry A."/>
            <person name="Salamov A."/>
            <person name="Shapiro H."/>
            <person name="Nishiyama T."/>
            <person name="Perroud P.-F."/>
            <person name="Lindquist E."/>
            <person name="Kamisugi Y."/>
            <person name="Tanahashi T."/>
            <person name="Sakakibara K."/>
            <person name="Fujita T."/>
            <person name="Oishi K."/>
            <person name="Shin-I T."/>
            <person name="Kuroki Y."/>
            <person name="Toyoda A."/>
            <person name="Suzuki Y."/>
            <person name="Hashimoto A."/>
            <person name="Yamaguchi K."/>
            <person name="Sugano A."/>
            <person name="Kohara Y."/>
            <person name="Fujiyama A."/>
            <person name="Anterola A."/>
            <person name="Aoki S."/>
            <person name="Ashton N."/>
            <person name="Barbazuk W.B."/>
            <person name="Barker E."/>
            <person name="Bennetzen J."/>
            <person name="Bezanilla M."/>
            <person name="Blankenship R."/>
            <person name="Cho S.H."/>
            <person name="Dutcher S."/>
            <person name="Estelle M."/>
            <person name="Fawcett J.A."/>
            <person name="Gundlach H."/>
            <person name="Hanada K."/>
            <person name="Heyl A."/>
            <person name="Hicks K.A."/>
            <person name="Hugh J."/>
            <person name="Lohr M."/>
            <person name="Mayer K."/>
            <person name="Melkozernov A."/>
            <person name="Murata T."/>
            <person name="Nelson D."/>
            <person name="Pils B."/>
            <person name="Prigge M."/>
            <person name="Reiss B."/>
            <person name="Renner T."/>
            <person name="Rombauts S."/>
            <person name="Rushton P."/>
            <person name="Sanderfoot A."/>
            <person name="Schween G."/>
            <person name="Shiu S.-H."/>
            <person name="Stueber K."/>
            <person name="Theodoulou F.L."/>
            <person name="Tu H."/>
            <person name="Van de Peer Y."/>
            <person name="Verrier P.J."/>
            <person name="Waters E."/>
            <person name="Wood A."/>
            <person name="Yang L."/>
            <person name="Cove D."/>
            <person name="Cuming A."/>
            <person name="Hasebe M."/>
            <person name="Lucas S."/>
            <person name="Mishler D.B."/>
            <person name="Reski R."/>
            <person name="Grigoriev I."/>
            <person name="Quatrano R.S."/>
            <person name="Boore J.L."/>
        </authorList>
    </citation>
    <scope>NUCLEOTIDE SEQUENCE [LARGE SCALE GENOMIC DNA]</scope>
    <source>
        <strain evidence="6 7">cv. Gransden 2004</strain>
    </source>
</reference>
<dbReference type="OMA" id="VQSERFN"/>
<keyword evidence="7" id="KW-1185">Reference proteome</keyword>
<dbReference type="EMBL" id="ABEU02000004">
    <property type="status" value="NOT_ANNOTATED_CDS"/>
    <property type="molecule type" value="Genomic_DNA"/>
</dbReference>
<feature type="region of interest" description="Disordered" evidence="4">
    <location>
        <begin position="316"/>
        <end position="335"/>
    </location>
</feature>
<evidence type="ECO:0000256" key="1">
    <source>
        <dbReference type="ARBA" id="ARBA00022860"/>
    </source>
</evidence>
<feature type="compositionally biased region" description="Polar residues" evidence="4">
    <location>
        <begin position="357"/>
        <end position="386"/>
    </location>
</feature>
<gene>
    <name evidence="6" type="primary">LOC112280876</name>
</gene>
<evidence type="ECO:0000313" key="7">
    <source>
        <dbReference type="Proteomes" id="UP000006727"/>
    </source>
</evidence>
<evidence type="ECO:0000256" key="2">
    <source>
        <dbReference type="ARBA" id="ARBA00024341"/>
    </source>
</evidence>
<dbReference type="CDD" id="cd23767">
    <property type="entry name" value="IQCD"/>
    <property type="match status" value="1"/>
</dbReference>